<protein>
    <recommendedName>
        <fullName evidence="4">ATP-dependent DNA helicase RecG</fullName>
    </recommendedName>
</protein>
<dbReference type="AlphaFoldDB" id="A0A841FEA7"/>
<gene>
    <name evidence="2" type="ORF">HNR73_003475</name>
</gene>
<feature type="chain" id="PRO_5032828746" description="ATP-dependent DNA helicase RecG" evidence="1">
    <location>
        <begin position="28"/>
        <end position="662"/>
    </location>
</feature>
<evidence type="ECO:0008006" key="4">
    <source>
        <dbReference type="Google" id="ProtNLM"/>
    </source>
</evidence>
<name>A0A841FEA7_9ACTN</name>
<dbReference type="EMBL" id="JACHGT010000007">
    <property type="protein sequence ID" value="MBB6035611.1"/>
    <property type="molecule type" value="Genomic_DNA"/>
</dbReference>
<accession>A0A841FEA7</accession>
<reference evidence="2 3" key="1">
    <citation type="submission" date="2020-08" db="EMBL/GenBank/DDBJ databases">
        <title>Genomic Encyclopedia of Type Strains, Phase IV (KMG-IV): sequencing the most valuable type-strain genomes for metagenomic binning, comparative biology and taxonomic classification.</title>
        <authorList>
            <person name="Goeker M."/>
        </authorList>
    </citation>
    <scope>NUCLEOTIDE SEQUENCE [LARGE SCALE GENOMIC DNA]</scope>
    <source>
        <strain evidence="2 3">YIM 65646</strain>
    </source>
</reference>
<proteinExistence type="predicted"/>
<organism evidence="2 3">
    <name type="scientific">Phytomonospora endophytica</name>
    <dbReference type="NCBI Taxonomy" id="714109"/>
    <lineage>
        <taxon>Bacteria</taxon>
        <taxon>Bacillati</taxon>
        <taxon>Actinomycetota</taxon>
        <taxon>Actinomycetes</taxon>
        <taxon>Micromonosporales</taxon>
        <taxon>Micromonosporaceae</taxon>
        <taxon>Phytomonospora</taxon>
    </lineage>
</organism>
<comment type="caution">
    <text evidence="2">The sequence shown here is derived from an EMBL/GenBank/DDBJ whole genome shotgun (WGS) entry which is preliminary data.</text>
</comment>
<evidence type="ECO:0000313" key="2">
    <source>
        <dbReference type="EMBL" id="MBB6035611.1"/>
    </source>
</evidence>
<dbReference type="RefSeq" id="WP_184788488.1">
    <property type="nucleotide sequence ID" value="NZ_BONT01000082.1"/>
</dbReference>
<keyword evidence="3" id="KW-1185">Reference proteome</keyword>
<dbReference type="Proteomes" id="UP000548476">
    <property type="component" value="Unassembled WGS sequence"/>
</dbReference>
<feature type="signal peptide" evidence="1">
    <location>
        <begin position="1"/>
        <end position="27"/>
    </location>
</feature>
<evidence type="ECO:0000256" key="1">
    <source>
        <dbReference type="SAM" id="SignalP"/>
    </source>
</evidence>
<sequence>MRLRPLPAAAAALVMAAVLLVAPPVQAAEDAVAPGCDPIDPAACLLPFPNDWFTVPADTPTGRRIAFDPAATPRNALGKGIDPAAWNQADGFSPGSMILARVPGLDLATTGAAPVTDIGRSLARDAPIVLLDADTGRRHPYWAELDANASTGRQALIVRPAENLTDGHRYVVALRDLKAADGSAIAPGETFTRLLGRTLPADDPLRDRQRALRPALRDLARAGVGTRDLHLAWDFTVASTESTTGRLTHMRDEALAELDGEAPDFTVTSVVEHTPEQDPLIAREISGEMPVPNYLSRPGGPPGSTLRLDADGVPSRNPGDVVKARFLCVVPHTALTKPAQASLYGHGLLGRDTEVRAGNVKAMAAEHGFVFCATRWIGMADEDIPYVAGVFGDLSGFGAVPDRLQQGMLAFLFLGRALGHRDGLATHPAFRNDRDRPVIDPRKGVVFDGNSQGGIAGGALLAVSTDVRRGVLGVPGMNYSTLLNRSVDFQPFQQIMNVSYPDKLDQQLIFALLQMLWDRGEANGYAAHMTGDPLPGTPRHQVLMHVAFGDHQVTTVAAEVEARTIGARIHRPALAPGRGPDVVPYWGLPPLPWWPYPGSAMVVWDSGAPVPPTGNVPPYAGEDSHEDPRADPDARVQKAWFLKYGLVVDVCGGRPCTAAPVG</sequence>
<keyword evidence="1" id="KW-0732">Signal</keyword>
<evidence type="ECO:0000313" key="3">
    <source>
        <dbReference type="Proteomes" id="UP000548476"/>
    </source>
</evidence>